<comment type="similarity">
    <text evidence="3">In the C-terminal section; belongs to the PPC synthetase family.</text>
</comment>
<dbReference type="InterPro" id="IPR007085">
    <property type="entry name" value="DNA/pantothenate-metab_flavo_C"/>
</dbReference>
<dbReference type="HAMAP" id="MF_02225">
    <property type="entry name" value="CoaBC"/>
    <property type="match status" value="1"/>
</dbReference>
<dbReference type="InterPro" id="IPR035929">
    <property type="entry name" value="CoaB-like_sf"/>
</dbReference>
<evidence type="ECO:0000256" key="3">
    <source>
        <dbReference type="HAMAP-Rule" id="MF_02225"/>
    </source>
</evidence>
<dbReference type="Pfam" id="PF02441">
    <property type="entry name" value="Flavoprotein"/>
    <property type="match status" value="1"/>
</dbReference>
<feature type="binding site" evidence="3">
    <location>
        <position position="537"/>
    </location>
    <ligand>
        <name>CTP</name>
        <dbReference type="ChEBI" id="CHEBI:37563"/>
    </ligand>
</feature>
<comment type="catalytic activity">
    <reaction evidence="3">
        <text>(R)-4'-phosphopantothenate + L-cysteine + CTP = N-[(R)-4-phosphopantothenoyl]-L-cysteine + CMP + diphosphate + H(+)</text>
        <dbReference type="Rhea" id="RHEA:19397"/>
        <dbReference type="ChEBI" id="CHEBI:10986"/>
        <dbReference type="ChEBI" id="CHEBI:15378"/>
        <dbReference type="ChEBI" id="CHEBI:33019"/>
        <dbReference type="ChEBI" id="CHEBI:35235"/>
        <dbReference type="ChEBI" id="CHEBI:37563"/>
        <dbReference type="ChEBI" id="CHEBI:59458"/>
        <dbReference type="ChEBI" id="CHEBI:60377"/>
        <dbReference type="EC" id="6.3.2.5"/>
    </reaction>
</comment>
<evidence type="ECO:0000259" key="6">
    <source>
        <dbReference type="Pfam" id="PF04127"/>
    </source>
</evidence>
<dbReference type="InterPro" id="IPR005252">
    <property type="entry name" value="CoaBC"/>
</dbReference>
<feature type="domain" description="DNA/pantothenate metabolism flavoprotein C-terminal" evidence="6">
    <location>
        <begin position="385"/>
        <end position="595"/>
    </location>
</feature>
<comment type="cofactor">
    <cofactor evidence="3">
        <name>FMN</name>
        <dbReference type="ChEBI" id="CHEBI:58210"/>
    </cofactor>
    <text evidence="3">Binds 1 FMN per subunit.</text>
</comment>
<feature type="binding site" evidence="3">
    <location>
        <position position="523"/>
    </location>
    <ligand>
        <name>CTP</name>
        <dbReference type="ChEBI" id="CHEBI:37563"/>
    </ligand>
</feature>
<feature type="binding site" evidence="3">
    <location>
        <position position="477"/>
    </location>
    <ligand>
        <name>CTP</name>
        <dbReference type="ChEBI" id="CHEBI:37563"/>
    </ligand>
</feature>
<organism evidence="7 8">
    <name type="scientific">Qipengyuania xiapuensis</name>
    <dbReference type="NCBI Taxonomy" id="2867236"/>
    <lineage>
        <taxon>Bacteria</taxon>
        <taxon>Pseudomonadati</taxon>
        <taxon>Pseudomonadota</taxon>
        <taxon>Alphaproteobacteria</taxon>
        <taxon>Sphingomonadales</taxon>
        <taxon>Erythrobacteraceae</taxon>
        <taxon>Qipengyuania</taxon>
    </lineage>
</organism>
<dbReference type="InterPro" id="IPR036551">
    <property type="entry name" value="Flavin_trans-like"/>
</dbReference>
<feature type="active site" description="Proton donor" evidence="3">
    <location>
        <position position="178"/>
    </location>
</feature>
<feature type="region of interest" description="Disordered" evidence="4">
    <location>
        <begin position="1"/>
        <end position="21"/>
    </location>
</feature>
<keyword evidence="1 3" id="KW-0210">Decarboxylase</keyword>
<feature type="compositionally biased region" description="Acidic residues" evidence="4">
    <location>
        <begin position="279"/>
        <end position="293"/>
    </location>
</feature>
<dbReference type="SUPFAM" id="SSF52507">
    <property type="entry name" value="Homo-oligomeric flavin-containing Cys decarboxylases, HFCD"/>
    <property type="match status" value="1"/>
</dbReference>
<feature type="region of interest" description="Disordered" evidence="4">
    <location>
        <begin position="270"/>
        <end position="293"/>
    </location>
</feature>
<dbReference type="EC" id="4.1.1.36" evidence="3"/>
<evidence type="ECO:0000256" key="1">
    <source>
        <dbReference type="ARBA" id="ARBA00022793"/>
    </source>
</evidence>
<comment type="caution">
    <text evidence="3">Lacks conserved residue(s) required for the propagation of feature annotation.</text>
</comment>
<keyword evidence="3" id="KW-0511">Multifunctional enzyme</keyword>
<comment type="function">
    <text evidence="3">Catalyzes two sequential steps in the biosynthesis of coenzyme A. In the first step cysteine is conjugated to 4'-phosphopantothenate to form 4-phosphopantothenoylcysteine. In the second step the latter compound is decarboxylated to form 4'-phosphopantotheine.</text>
</comment>
<dbReference type="Gene3D" id="3.40.50.10300">
    <property type="entry name" value="CoaB-like"/>
    <property type="match status" value="1"/>
</dbReference>
<dbReference type="EC" id="6.3.2.5" evidence="3"/>
<dbReference type="SUPFAM" id="SSF102645">
    <property type="entry name" value="CoaB-like"/>
    <property type="match status" value="1"/>
</dbReference>
<dbReference type="Gene3D" id="3.40.50.1950">
    <property type="entry name" value="Flavin prenyltransferase-like"/>
    <property type="match status" value="1"/>
</dbReference>
<comment type="pathway">
    <text evidence="3">Cofactor biosynthesis; coenzyme A biosynthesis; CoA from (R)-pantothenate: step 2/5.</text>
</comment>
<accession>A0ABX8ZQU2</accession>
<feature type="domain" description="Flavoprotein" evidence="5">
    <location>
        <begin position="27"/>
        <end position="200"/>
    </location>
</feature>
<feature type="region of interest" description="Phosphopantothenate--cysteine ligase" evidence="3">
    <location>
        <begin position="390"/>
        <end position="607"/>
    </location>
</feature>
<dbReference type="InterPro" id="IPR003382">
    <property type="entry name" value="Flavoprotein"/>
</dbReference>
<dbReference type="Pfam" id="PF04127">
    <property type="entry name" value="DFP"/>
    <property type="match status" value="1"/>
</dbReference>
<comment type="catalytic activity">
    <reaction evidence="3">
        <text>N-[(R)-4-phosphopantothenoyl]-L-cysteine + H(+) = (R)-4'-phosphopantetheine + CO2</text>
        <dbReference type="Rhea" id="RHEA:16793"/>
        <dbReference type="ChEBI" id="CHEBI:15378"/>
        <dbReference type="ChEBI" id="CHEBI:16526"/>
        <dbReference type="ChEBI" id="CHEBI:59458"/>
        <dbReference type="ChEBI" id="CHEBI:61723"/>
        <dbReference type="EC" id="4.1.1.36"/>
    </reaction>
</comment>
<reference evidence="7 8" key="1">
    <citation type="submission" date="2021-08" db="EMBL/GenBank/DDBJ databases">
        <title>Comparative Genomics Analysis of the Genus Qipengyuania Reveals Extensive Genetic Diversity and Metabolic Versatility, Including the Description of Fifteen Novel Species.</title>
        <authorList>
            <person name="Liu Y."/>
        </authorList>
    </citation>
    <scope>NUCLEOTIDE SEQUENCE [LARGE SCALE GENOMIC DNA]</scope>
    <source>
        <strain evidence="7 8">1NDW3</strain>
    </source>
</reference>
<evidence type="ECO:0000259" key="5">
    <source>
        <dbReference type="Pfam" id="PF02441"/>
    </source>
</evidence>
<feature type="region of interest" description="Disordered" evidence="4">
    <location>
        <begin position="323"/>
        <end position="346"/>
    </location>
</feature>
<feature type="region of interest" description="Phosphopantothenoylcysteine decarboxylase" evidence="3">
    <location>
        <begin position="1"/>
        <end position="389"/>
    </location>
</feature>
<keyword evidence="8" id="KW-1185">Reference proteome</keyword>
<evidence type="ECO:0000256" key="4">
    <source>
        <dbReference type="SAM" id="MobiDB-lite"/>
    </source>
</evidence>
<keyword evidence="2 3" id="KW-0456">Lyase</keyword>
<feature type="compositionally biased region" description="Pro residues" evidence="4">
    <location>
        <begin position="211"/>
        <end position="221"/>
    </location>
</feature>
<keyword evidence="3" id="KW-0285">Flavoprotein</keyword>
<dbReference type="RefSeq" id="WP_221427005.1">
    <property type="nucleotide sequence ID" value="NZ_CP081296.1"/>
</dbReference>
<protein>
    <recommendedName>
        <fullName evidence="3">Coenzyme A biosynthesis bifunctional protein CoaBC</fullName>
    </recommendedName>
    <alternativeName>
        <fullName evidence="3">DNA/pantothenate metabolism flavoprotein</fullName>
    </alternativeName>
    <alternativeName>
        <fullName evidence="3">Phosphopantothenoylcysteine synthetase/decarboxylase</fullName>
        <shortName evidence="3">PPCS-PPCDC</shortName>
    </alternativeName>
    <domain>
        <recommendedName>
            <fullName evidence="3">Phosphopantothenoylcysteine decarboxylase</fullName>
            <shortName evidence="3">PPC decarboxylase</shortName>
            <shortName evidence="3">PPC-DC</shortName>
            <ecNumber evidence="3">4.1.1.36</ecNumber>
        </recommendedName>
        <alternativeName>
            <fullName evidence="3">CoaC</fullName>
        </alternativeName>
    </domain>
    <domain>
        <recommendedName>
            <fullName evidence="3">Phosphopantothenate--cysteine ligase</fullName>
            <ecNumber evidence="3">6.3.2.5</ecNumber>
        </recommendedName>
        <alternativeName>
            <fullName evidence="3">CoaB</fullName>
        </alternativeName>
        <alternativeName>
            <fullName evidence="3">Phosphopantothenoylcysteine synthetase</fullName>
            <shortName evidence="3">PPC synthetase</shortName>
            <shortName evidence="3">PPC-S</shortName>
        </alternativeName>
    </domain>
</protein>
<gene>
    <name evidence="3" type="primary">coaBC</name>
    <name evidence="7" type="ORF">K3162_06840</name>
</gene>
<keyword evidence="3" id="KW-0288">FMN</keyword>
<dbReference type="PANTHER" id="PTHR14359:SF6">
    <property type="entry name" value="PHOSPHOPANTOTHENOYLCYSTEINE DECARBOXYLASE"/>
    <property type="match status" value="1"/>
</dbReference>
<comment type="similarity">
    <text evidence="3">In the N-terminal section; belongs to the HFCD (homo-oligomeric flavin containing Cys decarboxylase) superfamily.</text>
</comment>
<dbReference type="EMBL" id="CP081296">
    <property type="protein sequence ID" value="QZD91299.1"/>
    <property type="molecule type" value="Genomic_DNA"/>
</dbReference>
<dbReference type="Proteomes" id="UP000824300">
    <property type="component" value="Chromosome"/>
</dbReference>
<dbReference type="PANTHER" id="PTHR14359">
    <property type="entry name" value="HOMO-OLIGOMERIC FLAVIN CONTAINING CYS DECARBOXYLASE FAMILY"/>
    <property type="match status" value="1"/>
</dbReference>
<sequence length="607" mass="64746">MGMHQPIRAAGAARHEDSEGSRVSGPKILLVIGGGIAAYKSCELVRLIKKAGGDVTCVLTEGGQQFVTPMALAALSENKVYTSLFDLKDEVEMGHIQLSRNADLVVVCPATADLLAKMAAGIADDLATTLILATDKPVVTVPAMNVRMWEHSATKRNAEWLRQAGVTVMDPDEGAMACGEFGPGRLPEPAAILHKIAEQLDLDIDAAELAPPAPALAPPAPAAEAEVEEELEDEVEVDEDEDIALEALEPEEEEEPKSGLGSLLSAIIPRSTAKRSHEEIEEEYEEYDEEEEDLEDLEMLDAEALVEDNDFKPDMGGLLAKKGGAAGAPPTDREAINHTVGKKDKRAVAQPIPEEVEVLEPEEALEADPLHGQAIFDEDPEHRPLYGKHVLVTAGPTREPIDPVRYIANRSSGKQGFAIAAMAAAAGARVTLIAGPVHLPTPIGVDRIDVETADDMAEEVRNALPADAAFMVAAVADWKSRHVAGEKMKKRGSAPPALILAENPDILAAVAAGRKRPHLLIGFAAETENVVENAKSKRKRKGADWIVANNVAGSIGESVMGGDLNQVHIVTSDGVESLAEMPKEEVARQLVMRAAEALAEPEEDPRD</sequence>
<keyword evidence="3" id="KW-0460">Magnesium</keyword>
<feature type="binding site" evidence="3">
    <location>
        <position position="487"/>
    </location>
    <ligand>
        <name>CTP</name>
        <dbReference type="ChEBI" id="CHEBI:37563"/>
    </ligand>
</feature>
<feature type="binding site" evidence="3">
    <location>
        <position position="541"/>
    </location>
    <ligand>
        <name>CTP</name>
        <dbReference type="ChEBI" id="CHEBI:37563"/>
    </ligand>
</feature>
<feature type="compositionally biased region" description="Acidic residues" evidence="4">
    <location>
        <begin position="225"/>
        <end position="239"/>
    </location>
</feature>
<evidence type="ECO:0000256" key="2">
    <source>
        <dbReference type="ARBA" id="ARBA00023239"/>
    </source>
</evidence>
<feature type="region of interest" description="Disordered" evidence="4">
    <location>
        <begin position="211"/>
        <end position="239"/>
    </location>
</feature>
<keyword evidence="3" id="KW-0436">Ligase</keyword>
<evidence type="ECO:0000313" key="7">
    <source>
        <dbReference type="EMBL" id="QZD91299.1"/>
    </source>
</evidence>
<name>A0ABX8ZQU2_9SPHN</name>
<feature type="binding site" evidence="3">
    <location>
        <begin position="504"/>
        <end position="507"/>
    </location>
    <ligand>
        <name>CTP</name>
        <dbReference type="ChEBI" id="CHEBI:37563"/>
    </ligand>
</feature>
<keyword evidence="3" id="KW-0479">Metal-binding</keyword>
<proteinExistence type="inferred from homology"/>
<comment type="pathway">
    <text evidence="3">Cofactor biosynthesis; coenzyme A biosynthesis; CoA from (R)-pantothenate: step 3/5.</text>
</comment>
<comment type="cofactor">
    <cofactor evidence="3">
        <name>Mg(2+)</name>
        <dbReference type="ChEBI" id="CHEBI:18420"/>
    </cofactor>
</comment>
<evidence type="ECO:0000313" key="8">
    <source>
        <dbReference type="Proteomes" id="UP000824300"/>
    </source>
</evidence>